<gene>
    <name evidence="12" type="ORF">IED13_00380</name>
</gene>
<evidence type="ECO:0000256" key="8">
    <source>
        <dbReference type="ARBA" id="ARBA00023136"/>
    </source>
</evidence>
<evidence type="ECO:0000256" key="2">
    <source>
        <dbReference type="ARBA" id="ARBA00022475"/>
    </source>
</evidence>
<feature type="transmembrane region" description="Helical" evidence="10">
    <location>
        <begin position="186"/>
        <end position="205"/>
    </location>
</feature>
<keyword evidence="13" id="KW-1185">Reference proteome</keyword>
<dbReference type="Proteomes" id="UP000619295">
    <property type="component" value="Unassembled WGS sequence"/>
</dbReference>
<feature type="transmembrane region" description="Helical" evidence="10">
    <location>
        <begin position="312"/>
        <end position="330"/>
    </location>
</feature>
<evidence type="ECO:0000256" key="9">
    <source>
        <dbReference type="PROSITE-ProRule" id="PRU00433"/>
    </source>
</evidence>
<feature type="domain" description="Cytochrome c" evidence="11">
    <location>
        <begin position="377"/>
        <end position="461"/>
    </location>
</feature>
<feature type="transmembrane region" description="Helical" evidence="10">
    <location>
        <begin position="152"/>
        <end position="174"/>
    </location>
</feature>
<dbReference type="GO" id="GO:0046872">
    <property type="term" value="F:metal ion binding"/>
    <property type="evidence" value="ECO:0007669"/>
    <property type="project" value="UniProtKB-KW"/>
</dbReference>
<evidence type="ECO:0000256" key="7">
    <source>
        <dbReference type="ARBA" id="ARBA00023004"/>
    </source>
</evidence>
<dbReference type="PROSITE" id="PS51007">
    <property type="entry name" value="CYTC"/>
    <property type="match status" value="1"/>
</dbReference>
<dbReference type="PANTHER" id="PTHR34820:SF4">
    <property type="entry name" value="INNER MEMBRANE PROTEIN YEBZ"/>
    <property type="match status" value="1"/>
</dbReference>
<keyword evidence="6 10" id="KW-1133">Transmembrane helix</keyword>
<keyword evidence="7 9" id="KW-0408">Iron</keyword>
<dbReference type="Pfam" id="PF13442">
    <property type="entry name" value="Cytochrome_CBB3"/>
    <property type="match status" value="1"/>
</dbReference>
<keyword evidence="5 9" id="KW-0479">Metal-binding</keyword>
<evidence type="ECO:0000256" key="10">
    <source>
        <dbReference type="SAM" id="Phobius"/>
    </source>
</evidence>
<feature type="transmembrane region" description="Helical" evidence="10">
    <location>
        <begin position="257"/>
        <end position="280"/>
    </location>
</feature>
<feature type="transmembrane region" description="Helical" evidence="10">
    <location>
        <begin position="53"/>
        <end position="71"/>
    </location>
</feature>
<dbReference type="InterPro" id="IPR036909">
    <property type="entry name" value="Cyt_c-like_dom_sf"/>
</dbReference>
<comment type="caution">
    <text evidence="12">The sequence shown here is derived from an EMBL/GenBank/DDBJ whole genome shotgun (WGS) entry which is preliminary data.</text>
</comment>
<keyword evidence="8 10" id="KW-0472">Membrane</keyword>
<feature type="transmembrane region" description="Helical" evidence="10">
    <location>
        <begin position="125"/>
        <end position="146"/>
    </location>
</feature>
<evidence type="ECO:0000256" key="4">
    <source>
        <dbReference type="ARBA" id="ARBA00022692"/>
    </source>
</evidence>
<evidence type="ECO:0000313" key="12">
    <source>
        <dbReference type="EMBL" id="MBD3844134.1"/>
    </source>
</evidence>
<dbReference type="RefSeq" id="WP_191122993.1">
    <property type="nucleotide sequence ID" value="NZ_JACXWY010000001.1"/>
</dbReference>
<feature type="transmembrane region" description="Helical" evidence="10">
    <location>
        <begin position="337"/>
        <end position="355"/>
    </location>
</feature>
<evidence type="ECO:0000256" key="1">
    <source>
        <dbReference type="ARBA" id="ARBA00004651"/>
    </source>
</evidence>
<evidence type="ECO:0000256" key="6">
    <source>
        <dbReference type="ARBA" id="ARBA00022989"/>
    </source>
</evidence>
<feature type="transmembrane region" description="Helical" evidence="10">
    <location>
        <begin position="95"/>
        <end position="113"/>
    </location>
</feature>
<keyword evidence="2" id="KW-1003">Cell membrane</keyword>
<dbReference type="GO" id="GO:0020037">
    <property type="term" value="F:heme binding"/>
    <property type="evidence" value="ECO:0007669"/>
    <property type="project" value="InterPro"/>
</dbReference>
<evidence type="ECO:0000259" key="11">
    <source>
        <dbReference type="PROSITE" id="PS51007"/>
    </source>
</evidence>
<organism evidence="12 13">
    <name type="scientific">Bosea spartocytisi</name>
    <dbReference type="NCBI Taxonomy" id="2773451"/>
    <lineage>
        <taxon>Bacteria</taxon>
        <taxon>Pseudomonadati</taxon>
        <taxon>Pseudomonadota</taxon>
        <taxon>Alphaproteobacteria</taxon>
        <taxon>Hyphomicrobiales</taxon>
        <taxon>Boseaceae</taxon>
        <taxon>Bosea</taxon>
    </lineage>
</organism>
<name>A0A927E4C9_9HYPH</name>
<dbReference type="InterPro" id="IPR009056">
    <property type="entry name" value="Cyt_c-like_dom"/>
</dbReference>
<sequence>MEALIGAALPAVRWLHLAALLSGLGIEAFRLLSQGPLATTPGGRQLLHRLSSCSRLSLILALAGGAVWFWLQGSAMLGRPLDNLASVAALAETRFGEVLLARAGLLVLAGLLLRGEGVARTGALLLMTIAALLQGLLGHGAATGFWTTAALGLHVLAAGLWLGALPPLLAVCWLLPAQAPLLARRFTPLGLACVAVLAATSVLQLQELVGTLPGLMGTAYGQLAIVKIALFGGLLLLAAANRFRFVPAAATSGSTRALTLSIATETGFGLAIVAVAAALANEPPAIHEQPTWPFALRPVPAFWDDAYLRDGLFRLLTPVAIALALFATALSLRELRWPALLAGAIALAFVQIPPWRPYVVAAVPPSFQQSPTGYAARSIATGRGLFQRDCASCHGADARGRGPVAVAQSVWPPDLSAPLIAGRPGGELFWSIRHGSGPMPPSAQLDDAAIWSLIDFIRLRAGARIFSPPEMRWSGAVRMPGFVARCADGTLVTPGSGAPLRVWIERDARGAGARVQVDAAAESCPVEDPEPLAAALAEVTASTTAPALVLVDANGWLRRAFKAEDSAALDMVASEFAEIRRRPLDGAALHH</sequence>
<keyword evidence="3 9" id="KW-0349">Heme</keyword>
<proteinExistence type="predicted"/>
<accession>A0A927E4C9</accession>
<dbReference type="EMBL" id="JACXWY010000001">
    <property type="protein sequence ID" value="MBD3844134.1"/>
    <property type="molecule type" value="Genomic_DNA"/>
</dbReference>
<protein>
    <submittedName>
        <fullName evidence="12">CopD family protein</fullName>
    </submittedName>
</protein>
<keyword evidence="4 10" id="KW-0812">Transmembrane</keyword>
<evidence type="ECO:0000256" key="5">
    <source>
        <dbReference type="ARBA" id="ARBA00022723"/>
    </source>
</evidence>
<dbReference type="GO" id="GO:0005886">
    <property type="term" value="C:plasma membrane"/>
    <property type="evidence" value="ECO:0007669"/>
    <property type="project" value="UniProtKB-SubCell"/>
</dbReference>
<feature type="transmembrane region" description="Helical" evidence="10">
    <location>
        <begin position="225"/>
        <end position="245"/>
    </location>
</feature>
<dbReference type="PANTHER" id="PTHR34820">
    <property type="entry name" value="INNER MEMBRANE PROTEIN YEBZ"/>
    <property type="match status" value="1"/>
</dbReference>
<dbReference type="InterPro" id="IPR008457">
    <property type="entry name" value="Cu-R_CopD_dom"/>
</dbReference>
<dbReference type="InterPro" id="IPR032694">
    <property type="entry name" value="CopC/D"/>
</dbReference>
<dbReference type="SUPFAM" id="SSF46626">
    <property type="entry name" value="Cytochrome c"/>
    <property type="match status" value="1"/>
</dbReference>
<dbReference type="AlphaFoldDB" id="A0A927E4C9"/>
<dbReference type="GO" id="GO:0006825">
    <property type="term" value="P:copper ion transport"/>
    <property type="evidence" value="ECO:0007669"/>
    <property type="project" value="InterPro"/>
</dbReference>
<comment type="subcellular location">
    <subcellularLocation>
        <location evidence="1">Cell membrane</location>
        <topology evidence="1">Multi-pass membrane protein</topology>
    </subcellularLocation>
</comment>
<reference evidence="12" key="1">
    <citation type="submission" date="2020-09" db="EMBL/GenBank/DDBJ databases">
        <title>Bosea spartocytisi sp. nov. a root nodule endophyte of Spartocytisus supranubius in the high mountain ecosystem fo the Teide National Park (Canary Islands, Spain).</title>
        <authorList>
            <person name="Pulido-Suarez L."/>
            <person name="Peix A."/>
            <person name="Igual J.M."/>
            <person name="Socas-Perez N."/>
            <person name="Velazquez E."/>
            <person name="Flores-Felix J.D."/>
            <person name="Leon-Barrios M."/>
        </authorList>
    </citation>
    <scope>NUCLEOTIDE SEQUENCE</scope>
    <source>
        <strain evidence="12">SSUT16</strain>
    </source>
</reference>
<evidence type="ECO:0000313" key="13">
    <source>
        <dbReference type="Proteomes" id="UP000619295"/>
    </source>
</evidence>
<dbReference type="Pfam" id="PF05425">
    <property type="entry name" value="CopD"/>
    <property type="match status" value="1"/>
</dbReference>
<evidence type="ECO:0000256" key="3">
    <source>
        <dbReference type="ARBA" id="ARBA00022617"/>
    </source>
</evidence>
<dbReference type="Gene3D" id="1.10.760.10">
    <property type="entry name" value="Cytochrome c-like domain"/>
    <property type="match status" value="1"/>
</dbReference>
<dbReference type="GO" id="GO:0009055">
    <property type="term" value="F:electron transfer activity"/>
    <property type="evidence" value="ECO:0007669"/>
    <property type="project" value="InterPro"/>
</dbReference>